<dbReference type="InterPro" id="IPR007213">
    <property type="entry name" value="Ppm1/Ppm2/Tcmp"/>
</dbReference>
<comment type="caution">
    <text evidence="7">The sequence shown here is derived from an EMBL/GenBank/DDBJ whole genome shotgun (WGS) entry which is preliminary data.</text>
</comment>
<name>A0A318HPS5_9MYCO</name>
<dbReference type="NCBIfam" id="TIGR00027">
    <property type="entry name" value="mthyl_TIGR00027"/>
    <property type="match status" value="1"/>
</dbReference>
<dbReference type="Gene3D" id="3.40.50.150">
    <property type="entry name" value="Vaccinia Virus protein VP39"/>
    <property type="match status" value="1"/>
</dbReference>
<dbReference type="SUPFAM" id="SSF53335">
    <property type="entry name" value="S-adenosyl-L-methionine-dependent methyltransferases"/>
    <property type="match status" value="1"/>
</dbReference>
<dbReference type="PANTHER" id="PTHR43619">
    <property type="entry name" value="S-ADENOSYL-L-METHIONINE-DEPENDENT METHYLTRANSFERASE YKTD-RELATED"/>
    <property type="match status" value="1"/>
</dbReference>
<evidence type="ECO:0000256" key="6">
    <source>
        <dbReference type="RuleBase" id="RU362030"/>
    </source>
</evidence>
<dbReference type="Proteomes" id="UP000247781">
    <property type="component" value="Unassembled WGS sequence"/>
</dbReference>
<protein>
    <recommendedName>
        <fullName evidence="6">S-adenosyl-L-methionine-dependent methyltransferase</fullName>
        <ecNumber evidence="6">2.1.1.-</ecNumber>
    </recommendedName>
</protein>
<keyword evidence="5 6" id="KW-0949">S-adenosyl-L-methionine</keyword>
<evidence type="ECO:0000256" key="5">
    <source>
        <dbReference type="ARBA" id="ARBA00022691"/>
    </source>
</evidence>
<dbReference type="InterPro" id="IPR029063">
    <property type="entry name" value="SAM-dependent_MTases_sf"/>
</dbReference>
<dbReference type="Pfam" id="PF04072">
    <property type="entry name" value="LCM"/>
    <property type="match status" value="1"/>
</dbReference>
<dbReference type="GO" id="GO:0008168">
    <property type="term" value="F:methyltransferase activity"/>
    <property type="evidence" value="ECO:0007669"/>
    <property type="project" value="UniProtKB-UniRule"/>
</dbReference>
<dbReference type="OrthoDB" id="9806164at2"/>
<sequence length="278" mass="30943">MPEPLISNVSDTARWMAAYRAAESARPDALFNDPLADRLAGDRGRAIAAAAPRLTRNGWWWVTRTKLIDDLVGESVRNGSDRVLNLASGFDTRPYRLDLPAATEWIEADLPGIINEKQRLLADETPRCRLSRVAVDLADAPSRNEFLADTADAAQNTLVITEGLLLYLSGQQVRALAQDLHRAGISEWITDVIAPAIVRRMMRQMPSLDKAPMTFEPTDGVAFFEQQGWTVGAICSILKQAGQWKRLPRVLRPLGYLPDPNPRKLAHAPWSGVVRFKR</sequence>
<dbReference type="GO" id="GO:0032259">
    <property type="term" value="P:methylation"/>
    <property type="evidence" value="ECO:0007669"/>
    <property type="project" value="UniProtKB-KW"/>
</dbReference>
<keyword evidence="4 7" id="KW-0808">Transferase</keyword>
<accession>A0A318HPS5</accession>
<dbReference type="EMBL" id="QJJU01000014">
    <property type="protein sequence ID" value="PXX06292.1"/>
    <property type="molecule type" value="Genomic_DNA"/>
</dbReference>
<evidence type="ECO:0000256" key="3">
    <source>
        <dbReference type="ARBA" id="ARBA00022603"/>
    </source>
</evidence>
<comment type="function">
    <text evidence="1 6">Exhibits S-adenosyl-L-methionine-dependent methyltransferase activity.</text>
</comment>
<reference evidence="7 8" key="2">
    <citation type="submission" date="2018-06" db="EMBL/GenBank/DDBJ databases">
        <title>Sequencing of bacterial isolates from soil warming experiment in Harvard Forest, Massachusetts, USA.</title>
        <authorList>
            <person name="Deangelis K.PhD."/>
        </authorList>
    </citation>
    <scope>NUCLEOTIDE SEQUENCE [LARGE SCALE GENOMIC DNA]</scope>
    <source>
        <strain evidence="7 8">GAS496</strain>
    </source>
</reference>
<evidence type="ECO:0000256" key="2">
    <source>
        <dbReference type="ARBA" id="ARBA00008138"/>
    </source>
</evidence>
<dbReference type="InterPro" id="IPR011610">
    <property type="entry name" value="SAM_mthyl_Trfase_ML2640-like"/>
</dbReference>
<dbReference type="EC" id="2.1.1.-" evidence="6"/>
<evidence type="ECO:0000256" key="4">
    <source>
        <dbReference type="ARBA" id="ARBA00022679"/>
    </source>
</evidence>
<dbReference type="RefSeq" id="WP_110318010.1">
    <property type="nucleotide sequence ID" value="NZ_QJJU01000014.1"/>
</dbReference>
<dbReference type="PANTHER" id="PTHR43619:SF2">
    <property type="entry name" value="S-ADENOSYL-L-METHIONINE-DEPENDENT METHYLTRANSFERASES SUPERFAMILY PROTEIN"/>
    <property type="match status" value="1"/>
</dbReference>
<dbReference type="AlphaFoldDB" id="A0A318HPS5"/>
<proteinExistence type="inferred from homology"/>
<keyword evidence="8" id="KW-1185">Reference proteome</keyword>
<reference evidence="8" key="1">
    <citation type="submission" date="2018-05" db="EMBL/GenBank/DDBJ databases">
        <authorList>
            <person name="Deangelis K."/>
            <person name="Huntemann M."/>
            <person name="Clum A."/>
            <person name="Pillay M."/>
            <person name="Palaniappan K."/>
            <person name="Varghese N."/>
            <person name="Mikhailova N."/>
            <person name="Stamatis D."/>
            <person name="Reddy T."/>
            <person name="Daum C."/>
            <person name="Shapiro N."/>
            <person name="Ivanova N."/>
            <person name="Kyrpides N."/>
            <person name="Woyke T."/>
        </authorList>
    </citation>
    <scope>NUCLEOTIDE SEQUENCE [LARGE SCALE GENOMIC DNA]</scope>
    <source>
        <strain evidence="8">GAS496</strain>
    </source>
</reference>
<comment type="similarity">
    <text evidence="2 6">Belongs to the UPF0677 family.</text>
</comment>
<gene>
    <name evidence="7" type="ORF">C8E89_11465</name>
</gene>
<keyword evidence="3 6" id="KW-0489">Methyltransferase</keyword>
<evidence type="ECO:0000256" key="1">
    <source>
        <dbReference type="ARBA" id="ARBA00003907"/>
    </source>
</evidence>
<organism evidence="7 8">
    <name type="scientific">Mycolicibacterium moriokaense</name>
    <dbReference type="NCBI Taxonomy" id="39691"/>
    <lineage>
        <taxon>Bacteria</taxon>
        <taxon>Bacillati</taxon>
        <taxon>Actinomycetota</taxon>
        <taxon>Actinomycetes</taxon>
        <taxon>Mycobacteriales</taxon>
        <taxon>Mycobacteriaceae</taxon>
        <taxon>Mycolicibacterium</taxon>
    </lineage>
</organism>
<evidence type="ECO:0000313" key="7">
    <source>
        <dbReference type="EMBL" id="PXX06292.1"/>
    </source>
</evidence>
<evidence type="ECO:0000313" key="8">
    <source>
        <dbReference type="Proteomes" id="UP000247781"/>
    </source>
</evidence>